<evidence type="ECO:0000313" key="3">
    <source>
        <dbReference type="Proteomes" id="UP000298602"/>
    </source>
</evidence>
<dbReference type="RefSeq" id="WP_137423652.1">
    <property type="nucleotide sequence ID" value="NZ_CP040098.1"/>
</dbReference>
<keyword evidence="3" id="KW-1185">Reference proteome</keyword>
<keyword evidence="1" id="KW-0732">Signal</keyword>
<evidence type="ECO:0000313" key="2">
    <source>
        <dbReference type="EMBL" id="QCQ21683.1"/>
    </source>
</evidence>
<name>A0A4P8L222_9BACT</name>
<gene>
    <name evidence="2" type="ORF">FDQ92_05505</name>
</gene>
<reference evidence="2 3" key="1">
    <citation type="submission" date="2019-05" db="EMBL/GenBank/DDBJ databases">
        <title>The Complete Genome Sequence of the n-alkane-degrading Desulfoglaeba alkanexedens ALDC reveals multiple alkylsuccinate synthase gene clusters.</title>
        <authorList>
            <person name="Callaghan A.V."/>
            <person name="Davidova I.A."/>
            <person name="Duncan K.E."/>
            <person name="Morris B."/>
            <person name="McInerney M.J."/>
        </authorList>
    </citation>
    <scope>NUCLEOTIDE SEQUENCE [LARGE SCALE GENOMIC DNA]</scope>
    <source>
        <strain evidence="2 3">ALDC</strain>
    </source>
</reference>
<accession>A0A4P8L222</accession>
<reference evidence="2 3" key="2">
    <citation type="submission" date="2019-05" db="EMBL/GenBank/DDBJ databases">
        <authorList>
            <person name="Suflita J.M."/>
            <person name="Marks C.R."/>
        </authorList>
    </citation>
    <scope>NUCLEOTIDE SEQUENCE [LARGE SCALE GENOMIC DNA]</scope>
    <source>
        <strain evidence="2 3">ALDC</strain>
    </source>
</reference>
<proteinExistence type="predicted"/>
<dbReference type="EMBL" id="CP040098">
    <property type="protein sequence ID" value="QCQ21683.1"/>
    <property type="molecule type" value="Genomic_DNA"/>
</dbReference>
<evidence type="ECO:0000256" key="1">
    <source>
        <dbReference type="SAM" id="SignalP"/>
    </source>
</evidence>
<sequence length="119" mass="13501">MKVKTFLSVVLATFLLAITADSALADRNRVIVNHYHYGAKTWGKGHPGYGPPHFVRGDACGRGRVVVEHRHYYSDAPCRRHVHYHDHCDHCYRRSGGYFLGSAFSDPGWSLIFKTGGRW</sequence>
<dbReference type="Proteomes" id="UP000298602">
    <property type="component" value="Chromosome"/>
</dbReference>
<organism evidence="2 3">
    <name type="scientific">Desulfoglaeba alkanexedens ALDC</name>
    <dbReference type="NCBI Taxonomy" id="980445"/>
    <lineage>
        <taxon>Bacteria</taxon>
        <taxon>Pseudomonadati</taxon>
        <taxon>Thermodesulfobacteriota</taxon>
        <taxon>Syntrophobacteria</taxon>
        <taxon>Syntrophobacterales</taxon>
        <taxon>Syntrophobacteraceae</taxon>
        <taxon>Desulfoglaeba</taxon>
    </lineage>
</organism>
<dbReference type="KEGG" id="dax:FDQ92_05505"/>
<dbReference type="AlphaFoldDB" id="A0A4P8L222"/>
<feature type="chain" id="PRO_5020232809" evidence="1">
    <location>
        <begin position="26"/>
        <end position="119"/>
    </location>
</feature>
<protein>
    <submittedName>
        <fullName evidence="2">Uncharacterized protein</fullName>
    </submittedName>
</protein>
<feature type="signal peptide" evidence="1">
    <location>
        <begin position="1"/>
        <end position="25"/>
    </location>
</feature>